<organism evidence="3 4">
    <name type="scientific">Geothrix limicola</name>
    <dbReference type="NCBI Taxonomy" id="2927978"/>
    <lineage>
        <taxon>Bacteria</taxon>
        <taxon>Pseudomonadati</taxon>
        <taxon>Acidobacteriota</taxon>
        <taxon>Holophagae</taxon>
        <taxon>Holophagales</taxon>
        <taxon>Holophagaceae</taxon>
        <taxon>Geothrix</taxon>
    </lineage>
</organism>
<protein>
    <recommendedName>
        <fullName evidence="2">DUF4440 domain-containing protein</fullName>
    </recommendedName>
</protein>
<dbReference type="EMBL" id="BSDE01000002">
    <property type="protein sequence ID" value="GLH72731.1"/>
    <property type="molecule type" value="Genomic_DNA"/>
</dbReference>
<feature type="chain" id="PRO_5047125541" description="DUF4440 domain-containing protein" evidence="1">
    <location>
        <begin position="19"/>
        <end position="142"/>
    </location>
</feature>
<accession>A0ABQ5QEG9</accession>
<name>A0ABQ5QEG9_9BACT</name>
<dbReference type="CDD" id="cd00531">
    <property type="entry name" value="NTF2_like"/>
    <property type="match status" value="1"/>
</dbReference>
<comment type="caution">
    <text evidence="3">The sequence shown here is derived from an EMBL/GenBank/DDBJ whole genome shotgun (WGS) entry which is preliminary data.</text>
</comment>
<dbReference type="InterPro" id="IPR027843">
    <property type="entry name" value="DUF4440"/>
</dbReference>
<dbReference type="NCBIfam" id="TIGR02246">
    <property type="entry name" value="SgcJ/EcaC family oxidoreductase"/>
    <property type="match status" value="1"/>
</dbReference>
<dbReference type="Pfam" id="PF14534">
    <property type="entry name" value="DUF4440"/>
    <property type="match status" value="1"/>
</dbReference>
<dbReference type="Gene3D" id="3.10.450.50">
    <property type="match status" value="1"/>
</dbReference>
<dbReference type="RefSeq" id="WP_285571836.1">
    <property type="nucleotide sequence ID" value="NZ_BSDE01000002.1"/>
</dbReference>
<dbReference type="SUPFAM" id="SSF54427">
    <property type="entry name" value="NTF2-like"/>
    <property type="match status" value="1"/>
</dbReference>
<dbReference type="InterPro" id="IPR011944">
    <property type="entry name" value="Steroid_delta5-4_isomerase"/>
</dbReference>
<keyword evidence="1" id="KW-0732">Signal</keyword>
<dbReference type="Proteomes" id="UP001165069">
    <property type="component" value="Unassembled WGS sequence"/>
</dbReference>
<evidence type="ECO:0000259" key="2">
    <source>
        <dbReference type="Pfam" id="PF14534"/>
    </source>
</evidence>
<feature type="signal peptide" evidence="1">
    <location>
        <begin position="1"/>
        <end position="18"/>
    </location>
</feature>
<feature type="domain" description="DUF4440" evidence="2">
    <location>
        <begin position="28"/>
        <end position="131"/>
    </location>
</feature>
<dbReference type="InterPro" id="IPR032710">
    <property type="entry name" value="NTF2-like_dom_sf"/>
</dbReference>
<keyword evidence="4" id="KW-1185">Reference proteome</keyword>
<evidence type="ECO:0000256" key="1">
    <source>
        <dbReference type="SAM" id="SignalP"/>
    </source>
</evidence>
<evidence type="ECO:0000313" key="3">
    <source>
        <dbReference type="EMBL" id="GLH72731.1"/>
    </source>
</evidence>
<reference evidence="3 4" key="1">
    <citation type="journal article" date="2023" name="Antonie Van Leeuwenhoek">
        <title>Mesoterricola silvestris gen. nov., sp. nov., Mesoterricola sediminis sp. nov., Geothrix oryzae sp. nov., Geothrix edaphica sp. nov., Geothrix rubra sp. nov., and Geothrix limicola sp. nov., six novel members of Acidobacteriota isolated from soils.</title>
        <authorList>
            <person name="Itoh H."/>
            <person name="Sugisawa Y."/>
            <person name="Mise K."/>
            <person name="Xu Z."/>
            <person name="Kuniyasu M."/>
            <person name="Ushijima N."/>
            <person name="Kawano K."/>
            <person name="Kobayashi E."/>
            <person name="Shiratori Y."/>
            <person name="Masuda Y."/>
            <person name="Senoo K."/>
        </authorList>
    </citation>
    <scope>NUCLEOTIDE SEQUENCE [LARGE SCALE GENOMIC DNA]</scope>
    <source>
        <strain evidence="3 4">Red804</strain>
    </source>
</reference>
<gene>
    <name evidence="3" type="ORF">GETHLI_12330</name>
</gene>
<sequence>MRALLLSALLVLPLAADSALKAKVDTVNDAFAAAMLRGDAAAVAAFYTDDAQLYFFKGTTLKGRAAIQEFMTGMFKGMKVKAMKIVSEESHPMGDAILDQGHYEMTSEAEGKVQTDKARYIQVLKKGQDGQLLLFRDCPLPD</sequence>
<proteinExistence type="predicted"/>
<evidence type="ECO:0000313" key="4">
    <source>
        <dbReference type="Proteomes" id="UP001165069"/>
    </source>
</evidence>